<dbReference type="Proteomes" id="UP000623419">
    <property type="component" value="Unassembled WGS sequence"/>
</dbReference>
<sequence>MSAIAFESLRASSLAAITEVAAVRSAVVKVSSLISVGMPVSTSASTPKATTVDRPSLVLPGWPLTYLKLYSFASATGISSITPPSEWAAERGLLSNSGQRRKSASR</sequence>
<gene>
    <name evidence="1" type="ORF">GCM10011521_18400</name>
</gene>
<dbReference type="EMBL" id="BMKC01000002">
    <property type="protein sequence ID" value="GGA80433.1"/>
    <property type="molecule type" value="Genomic_DNA"/>
</dbReference>
<reference evidence="2" key="1">
    <citation type="journal article" date="2019" name="Int. J. Syst. Evol. Microbiol.">
        <title>The Global Catalogue of Microorganisms (GCM) 10K type strain sequencing project: providing services to taxonomists for standard genome sequencing and annotation.</title>
        <authorList>
            <consortium name="The Broad Institute Genomics Platform"/>
            <consortium name="The Broad Institute Genome Sequencing Center for Infectious Disease"/>
            <person name="Wu L."/>
            <person name="Ma J."/>
        </authorList>
    </citation>
    <scope>NUCLEOTIDE SEQUENCE [LARGE SCALE GENOMIC DNA]</scope>
    <source>
        <strain evidence="2">CGMCC 1.15905</strain>
    </source>
</reference>
<name>A0ABQ1HKN7_9GAMM</name>
<proteinExistence type="predicted"/>
<comment type="caution">
    <text evidence="1">The sequence shown here is derived from an EMBL/GenBank/DDBJ whole genome shotgun (WGS) entry which is preliminary data.</text>
</comment>
<evidence type="ECO:0000313" key="1">
    <source>
        <dbReference type="EMBL" id="GGA80433.1"/>
    </source>
</evidence>
<organism evidence="1 2">
    <name type="scientific">Arenimonas soli</name>
    <dbReference type="NCBI Taxonomy" id="2269504"/>
    <lineage>
        <taxon>Bacteria</taxon>
        <taxon>Pseudomonadati</taxon>
        <taxon>Pseudomonadota</taxon>
        <taxon>Gammaproteobacteria</taxon>
        <taxon>Lysobacterales</taxon>
        <taxon>Lysobacteraceae</taxon>
        <taxon>Arenimonas</taxon>
    </lineage>
</organism>
<accession>A0ABQ1HKN7</accession>
<keyword evidence="2" id="KW-1185">Reference proteome</keyword>
<protein>
    <submittedName>
        <fullName evidence="1">Uncharacterized protein</fullName>
    </submittedName>
</protein>
<evidence type="ECO:0000313" key="2">
    <source>
        <dbReference type="Proteomes" id="UP000623419"/>
    </source>
</evidence>